<evidence type="ECO:0000256" key="5">
    <source>
        <dbReference type="ARBA" id="ARBA00023136"/>
    </source>
</evidence>
<dbReference type="KEGG" id="gem:GM21_3208"/>
<keyword evidence="4 6" id="KW-1133">Transmembrane helix</keyword>
<sequence length="302" mass="33855">MLYLLVFSVFVSVLLVSAILCYYAFFSKSAVAQRLEEFFPRPQSAKTGMAPSGTWAYKLARIGEKVKLPQKEESKYVKALVAAGFRKDAFYRFLGAKLLLAGVLPLIYLLAVATPTRTFFTTQTLLATAFFGIIGYLAPTYWLHLKVKARQLEIFHTLPDILDLVTLCVEAGLSMDAALIRTTETPQFRDNPLAIEIRQVTMEVRAGKPRVESLKDMALRTRVEDIGSFTTMVTQAERFGTSLSHALRTFSDELRTKRRQTAEEAAAKTTIKLIFPLIMFIFPALLVVILGPAVVQISRIFQ</sequence>
<feature type="domain" description="Type II secretion system protein GspF" evidence="7">
    <location>
        <begin position="162"/>
        <end position="290"/>
    </location>
</feature>
<feature type="transmembrane region" description="Helical" evidence="6">
    <location>
        <begin position="6"/>
        <end position="25"/>
    </location>
</feature>
<feature type="transmembrane region" description="Helical" evidence="6">
    <location>
        <begin position="273"/>
        <end position="295"/>
    </location>
</feature>
<organism evidence="8">
    <name type="scientific">Geobacter sp. (strain M21)</name>
    <dbReference type="NCBI Taxonomy" id="443144"/>
    <lineage>
        <taxon>Bacteria</taxon>
        <taxon>Pseudomonadati</taxon>
        <taxon>Thermodesulfobacteriota</taxon>
        <taxon>Desulfuromonadia</taxon>
        <taxon>Geobacterales</taxon>
        <taxon>Geobacteraceae</taxon>
        <taxon>Geobacter</taxon>
    </lineage>
</organism>
<keyword evidence="5 6" id="KW-0472">Membrane</keyword>
<evidence type="ECO:0000313" key="8">
    <source>
        <dbReference type="EMBL" id="ACT19235.1"/>
    </source>
</evidence>
<dbReference type="GO" id="GO:0005886">
    <property type="term" value="C:plasma membrane"/>
    <property type="evidence" value="ECO:0007669"/>
    <property type="project" value="UniProtKB-SubCell"/>
</dbReference>
<gene>
    <name evidence="8" type="ordered locus">GM21_3208</name>
</gene>
<evidence type="ECO:0000256" key="2">
    <source>
        <dbReference type="ARBA" id="ARBA00022475"/>
    </source>
</evidence>
<accession>C6E416</accession>
<comment type="subcellular location">
    <subcellularLocation>
        <location evidence="1">Cell membrane</location>
        <topology evidence="1">Multi-pass membrane protein</topology>
    </subcellularLocation>
</comment>
<evidence type="ECO:0000259" key="7">
    <source>
        <dbReference type="Pfam" id="PF00482"/>
    </source>
</evidence>
<evidence type="ECO:0000256" key="3">
    <source>
        <dbReference type="ARBA" id="ARBA00022692"/>
    </source>
</evidence>
<dbReference type="STRING" id="443144.GM21_3208"/>
<keyword evidence="2" id="KW-1003">Cell membrane</keyword>
<protein>
    <submittedName>
        <fullName evidence="8">Type II secretion system protein</fullName>
    </submittedName>
</protein>
<name>C6E416_GEOSM</name>
<evidence type="ECO:0000256" key="1">
    <source>
        <dbReference type="ARBA" id="ARBA00004651"/>
    </source>
</evidence>
<proteinExistence type="predicted"/>
<feature type="transmembrane region" description="Helical" evidence="6">
    <location>
        <begin position="125"/>
        <end position="143"/>
    </location>
</feature>
<dbReference type="AlphaFoldDB" id="C6E416"/>
<dbReference type="PANTHER" id="PTHR35007">
    <property type="entry name" value="INTEGRAL MEMBRANE PROTEIN-RELATED"/>
    <property type="match status" value="1"/>
</dbReference>
<keyword evidence="3 6" id="KW-0812">Transmembrane</keyword>
<dbReference type="HOGENOM" id="CLU_056917_0_1_7"/>
<dbReference type="OrthoDB" id="9810662at2"/>
<dbReference type="EMBL" id="CP001661">
    <property type="protein sequence ID" value="ACT19235.1"/>
    <property type="molecule type" value="Genomic_DNA"/>
</dbReference>
<dbReference type="Pfam" id="PF00482">
    <property type="entry name" value="T2SSF"/>
    <property type="match status" value="1"/>
</dbReference>
<dbReference type="InterPro" id="IPR018076">
    <property type="entry name" value="T2SS_GspF_dom"/>
</dbReference>
<dbReference type="PANTHER" id="PTHR35007:SF2">
    <property type="entry name" value="PILUS ASSEMBLE PROTEIN"/>
    <property type="match status" value="1"/>
</dbReference>
<dbReference type="eggNOG" id="COG2064">
    <property type="taxonomic scope" value="Bacteria"/>
</dbReference>
<reference evidence="8" key="1">
    <citation type="submission" date="2009-07" db="EMBL/GenBank/DDBJ databases">
        <title>Complete sequence of Geobacter sp. M21.</title>
        <authorList>
            <consortium name="US DOE Joint Genome Institute"/>
            <person name="Lucas S."/>
            <person name="Copeland A."/>
            <person name="Lapidus A."/>
            <person name="Glavina del Rio T."/>
            <person name="Dalin E."/>
            <person name="Tice H."/>
            <person name="Bruce D."/>
            <person name="Goodwin L."/>
            <person name="Pitluck S."/>
            <person name="Saunders E."/>
            <person name="Brettin T."/>
            <person name="Detter J.C."/>
            <person name="Han C."/>
            <person name="Larimer F."/>
            <person name="Land M."/>
            <person name="Hauser L."/>
            <person name="Kyrpides N."/>
            <person name="Ovchinnikova G."/>
            <person name="Lovley D."/>
        </authorList>
    </citation>
    <scope>NUCLEOTIDE SEQUENCE [LARGE SCALE GENOMIC DNA]</scope>
    <source>
        <strain evidence="8">M21</strain>
    </source>
</reference>
<evidence type="ECO:0000256" key="6">
    <source>
        <dbReference type="SAM" id="Phobius"/>
    </source>
</evidence>
<feature type="transmembrane region" description="Helical" evidence="6">
    <location>
        <begin position="94"/>
        <end position="113"/>
    </location>
</feature>
<evidence type="ECO:0000256" key="4">
    <source>
        <dbReference type="ARBA" id="ARBA00022989"/>
    </source>
</evidence>